<protein>
    <submittedName>
        <fullName evidence="3">Uncharacterized protein</fullName>
    </submittedName>
</protein>
<reference evidence="3 4" key="1">
    <citation type="journal article" date="2016" name="Nat. Commun.">
        <title>Thousands of microbial genomes shed light on interconnected biogeochemical processes in an aquifer system.</title>
        <authorList>
            <person name="Anantharaman K."/>
            <person name="Brown C.T."/>
            <person name="Hug L.A."/>
            <person name="Sharon I."/>
            <person name="Castelle C.J."/>
            <person name="Probst A.J."/>
            <person name="Thomas B.C."/>
            <person name="Singh A."/>
            <person name="Wilkins M.J."/>
            <person name="Karaoz U."/>
            <person name="Brodie E.L."/>
            <person name="Williams K.H."/>
            <person name="Hubbard S.S."/>
            <person name="Banfield J.F."/>
        </authorList>
    </citation>
    <scope>NUCLEOTIDE SEQUENCE [LARGE SCALE GENOMIC DNA]</scope>
</reference>
<dbReference type="Proteomes" id="UP000179241">
    <property type="component" value="Unassembled WGS sequence"/>
</dbReference>
<sequence length="170" mass="18677">MISQIEPGTVSDQKPKIKDFKVTGISDSLFPITARASVENSGANYYNVKGYWEVVPVIGGTKKYPITNDTILTKGIRNIRCNTADDNCRLYPTLPIGIFKVRLVLENDQGIIMYKREKAVVVLPLILISALGALSFLFRSIVNKHSTGKNGSTNPTPPTKKTKSSTQGDF</sequence>
<keyword evidence="2" id="KW-0812">Transmembrane</keyword>
<organism evidence="3 4">
    <name type="scientific">Candidatus Woesebacteria bacterium RIFOXYA1_FULL_43_9</name>
    <dbReference type="NCBI Taxonomy" id="1802534"/>
    <lineage>
        <taxon>Bacteria</taxon>
        <taxon>Candidatus Woeseibacteriota</taxon>
    </lineage>
</organism>
<accession>A0A1F8CMD7</accession>
<evidence type="ECO:0000256" key="1">
    <source>
        <dbReference type="SAM" id="MobiDB-lite"/>
    </source>
</evidence>
<keyword evidence="2" id="KW-0472">Membrane</keyword>
<dbReference type="EMBL" id="MGHU01000028">
    <property type="protein sequence ID" value="OGM77226.1"/>
    <property type="molecule type" value="Genomic_DNA"/>
</dbReference>
<evidence type="ECO:0000256" key="2">
    <source>
        <dbReference type="SAM" id="Phobius"/>
    </source>
</evidence>
<feature type="transmembrane region" description="Helical" evidence="2">
    <location>
        <begin position="119"/>
        <end position="138"/>
    </location>
</feature>
<proteinExistence type="predicted"/>
<comment type="caution">
    <text evidence="3">The sequence shown here is derived from an EMBL/GenBank/DDBJ whole genome shotgun (WGS) entry which is preliminary data.</text>
</comment>
<dbReference type="AlphaFoldDB" id="A0A1F8CMD7"/>
<name>A0A1F8CMD7_9BACT</name>
<evidence type="ECO:0000313" key="3">
    <source>
        <dbReference type="EMBL" id="OGM77226.1"/>
    </source>
</evidence>
<gene>
    <name evidence="3" type="ORF">A2188_01555</name>
</gene>
<feature type="region of interest" description="Disordered" evidence="1">
    <location>
        <begin position="147"/>
        <end position="170"/>
    </location>
</feature>
<evidence type="ECO:0000313" key="4">
    <source>
        <dbReference type="Proteomes" id="UP000179241"/>
    </source>
</evidence>
<keyword evidence="2" id="KW-1133">Transmembrane helix</keyword>